<comment type="caution">
    <text evidence="10">The sequence shown here is derived from an EMBL/GenBank/DDBJ whole genome shotgun (WGS) entry which is preliminary data.</text>
</comment>
<gene>
    <name evidence="10" type="ORF">FH972_023811</name>
</gene>
<dbReference type="InterPro" id="IPR051316">
    <property type="entry name" value="Zinc-reg_GTPase_activator"/>
</dbReference>
<dbReference type="Gene3D" id="3.30.1220.10">
    <property type="entry name" value="CobW-like, C-terminal domain"/>
    <property type="match status" value="1"/>
</dbReference>
<dbReference type="Proteomes" id="UP000327013">
    <property type="component" value="Unassembled WGS sequence"/>
</dbReference>
<evidence type="ECO:0000256" key="2">
    <source>
        <dbReference type="ARBA" id="ARBA00022801"/>
    </source>
</evidence>
<dbReference type="PANTHER" id="PTHR13748">
    <property type="entry name" value="COBW-RELATED"/>
    <property type="match status" value="1"/>
</dbReference>
<comment type="similarity">
    <text evidence="6">Belongs to the SIMIBI class G3E GTPase family. ZNG1 subfamily.</text>
</comment>
<organism evidence="10 11">
    <name type="scientific">Carpinus fangiana</name>
    <dbReference type="NCBI Taxonomy" id="176857"/>
    <lineage>
        <taxon>Eukaryota</taxon>
        <taxon>Viridiplantae</taxon>
        <taxon>Streptophyta</taxon>
        <taxon>Embryophyta</taxon>
        <taxon>Tracheophyta</taxon>
        <taxon>Spermatophyta</taxon>
        <taxon>Magnoliopsida</taxon>
        <taxon>eudicotyledons</taxon>
        <taxon>Gunneridae</taxon>
        <taxon>Pentapetalae</taxon>
        <taxon>rosids</taxon>
        <taxon>fabids</taxon>
        <taxon>Fagales</taxon>
        <taxon>Betulaceae</taxon>
        <taxon>Carpinus</taxon>
    </lineage>
</organism>
<dbReference type="Pfam" id="PF02492">
    <property type="entry name" value="cobW"/>
    <property type="match status" value="1"/>
</dbReference>
<dbReference type="GO" id="GO:0005737">
    <property type="term" value="C:cytoplasm"/>
    <property type="evidence" value="ECO:0007669"/>
    <property type="project" value="TreeGrafter"/>
</dbReference>
<comment type="catalytic activity">
    <reaction evidence="7">
        <text>GTP + H2O = GDP + phosphate + H(+)</text>
        <dbReference type="Rhea" id="RHEA:19669"/>
        <dbReference type="ChEBI" id="CHEBI:15377"/>
        <dbReference type="ChEBI" id="CHEBI:15378"/>
        <dbReference type="ChEBI" id="CHEBI:37565"/>
        <dbReference type="ChEBI" id="CHEBI:43474"/>
        <dbReference type="ChEBI" id="CHEBI:58189"/>
    </reaction>
    <physiologicalReaction direction="left-to-right" evidence="7">
        <dbReference type="Rhea" id="RHEA:19670"/>
    </physiologicalReaction>
</comment>
<dbReference type="EMBL" id="VIBQ01000014">
    <property type="protein sequence ID" value="KAB8349798.1"/>
    <property type="molecule type" value="Genomic_DNA"/>
</dbReference>
<dbReference type="SUPFAM" id="SSF90002">
    <property type="entry name" value="Hypothetical protein YjiA, C-terminal domain"/>
    <property type="match status" value="1"/>
</dbReference>
<dbReference type="CDD" id="cd03112">
    <property type="entry name" value="CobW-like"/>
    <property type="match status" value="1"/>
</dbReference>
<evidence type="ECO:0000313" key="10">
    <source>
        <dbReference type="EMBL" id="KAB8349798.1"/>
    </source>
</evidence>
<dbReference type="Pfam" id="PF07683">
    <property type="entry name" value="CobW_C"/>
    <property type="match status" value="1"/>
</dbReference>
<dbReference type="SUPFAM" id="SSF52540">
    <property type="entry name" value="P-loop containing nucleoside triphosphate hydrolases"/>
    <property type="match status" value="1"/>
</dbReference>
<dbReference type="InterPro" id="IPR011629">
    <property type="entry name" value="CobW-like_C"/>
</dbReference>
<protein>
    <recommendedName>
        <fullName evidence="12">CobW/HypB/UreG nucleotide-binding domain-containing protein</fullName>
    </recommendedName>
</protein>
<dbReference type="GO" id="GO:0016787">
    <property type="term" value="F:hydrolase activity"/>
    <property type="evidence" value="ECO:0007669"/>
    <property type="project" value="UniProtKB-KW"/>
</dbReference>
<proteinExistence type="inferred from homology"/>
<dbReference type="GO" id="GO:0005525">
    <property type="term" value="F:GTP binding"/>
    <property type="evidence" value="ECO:0007669"/>
    <property type="project" value="UniProtKB-KW"/>
</dbReference>
<keyword evidence="3" id="KW-0862">Zinc</keyword>
<accession>A0A5N6KWR2</accession>
<dbReference type="OrthoDB" id="258627at2759"/>
<evidence type="ECO:0000259" key="9">
    <source>
        <dbReference type="Pfam" id="PF07683"/>
    </source>
</evidence>
<keyword evidence="5" id="KW-0143">Chaperone</keyword>
<evidence type="ECO:0000256" key="4">
    <source>
        <dbReference type="ARBA" id="ARBA00023134"/>
    </source>
</evidence>
<evidence type="ECO:0000256" key="3">
    <source>
        <dbReference type="ARBA" id="ARBA00022833"/>
    </source>
</evidence>
<keyword evidence="11" id="KW-1185">Reference proteome</keyword>
<dbReference type="InterPro" id="IPR027417">
    <property type="entry name" value="P-loop_NTPase"/>
</dbReference>
<dbReference type="InterPro" id="IPR036627">
    <property type="entry name" value="CobW-likC_sf"/>
</dbReference>
<keyword evidence="4" id="KW-0342">GTP-binding</keyword>
<keyword evidence="1" id="KW-0547">Nucleotide-binding</keyword>
<feature type="domain" description="CobW C-terminal" evidence="9">
    <location>
        <begin position="313"/>
        <end position="379"/>
    </location>
</feature>
<dbReference type="AlphaFoldDB" id="A0A5N6KWR2"/>
<evidence type="ECO:0000256" key="7">
    <source>
        <dbReference type="ARBA" id="ARBA00049117"/>
    </source>
</evidence>
<sequence length="589" mass="63667">MLVSTGEGSKEDSSIDRIKSDLSDTTLTKVPITIVTGYLGAGKTTLMNYITTAHHGKRIAVILNEFGDSSDIEKSLTVNQGDQQVEEWLELGNGCICCSVKDAGVNAIESLMEKRGNFDYILLETTGLADPGNIAPLFWVDDGLGSTIYLDGVVTLVDARNLLRSLDDPSEQEQEEVKLENEGHQGPHLTTAHLQISHADVVVVNKTDLVTVAELEAVKTRVRSINGLAKLHVTEHARVPSLDGVLLDLHAYDAVGDVDGFAAKGHSHLDPAISTITLRIPALEDGEEGLERLDAWLRGVCWEGMFSDTGEKGGFDVHRIKGRIPLTDGKLKILQGVREVFDLTDAVTNDTANGASTEGKIVVIGRGLNAARWQKSLDTWLCIASLLNRLLESVGIFAPLQPLRNLGPGLSFRAQASLQQEARTELHHGICGSHVITDQEPASALAQFHLQPVKVILHVNAEPFLQLLQDLRVLLLRISRKLPARIQDRQAVQHQRALGGVHELLHPGAQELVVRQQPVAGVVPVAQVLGDGAALVDDHVAILDGGKLAERAAGLVLELLRRLVLDAVRKVNLVGHLELLEQPGGPYAA</sequence>
<dbReference type="PANTHER" id="PTHR13748:SF31">
    <property type="entry name" value="ZINC-REGULATED GTPASE METALLOPROTEIN ACTIVATOR 1A-RELATED"/>
    <property type="match status" value="1"/>
</dbReference>
<dbReference type="Gene3D" id="3.40.50.300">
    <property type="entry name" value="P-loop containing nucleotide triphosphate hydrolases"/>
    <property type="match status" value="1"/>
</dbReference>
<dbReference type="InterPro" id="IPR003495">
    <property type="entry name" value="CobW/HypB/UreG_nucleotide-bd"/>
</dbReference>
<reference evidence="10 11" key="1">
    <citation type="submission" date="2019-06" db="EMBL/GenBank/DDBJ databases">
        <title>A chromosomal-level reference genome of Carpinus fangiana (Coryloideae, Betulaceae).</title>
        <authorList>
            <person name="Yang X."/>
            <person name="Wang Z."/>
            <person name="Zhang L."/>
            <person name="Hao G."/>
            <person name="Liu J."/>
            <person name="Yang Y."/>
        </authorList>
    </citation>
    <scope>NUCLEOTIDE SEQUENCE [LARGE SCALE GENOMIC DNA]</scope>
    <source>
        <strain evidence="10">Cfa_2016G</strain>
        <tissue evidence="10">Leaf</tissue>
    </source>
</reference>
<evidence type="ECO:0000259" key="8">
    <source>
        <dbReference type="Pfam" id="PF02492"/>
    </source>
</evidence>
<evidence type="ECO:0000256" key="6">
    <source>
        <dbReference type="ARBA" id="ARBA00034320"/>
    </source>
</evidence>
<name>A0A5N6KWR2_9ROSI</name>
<feature type="domain" description="CobW/HypB/UreG nucleotide-binding" evidence="8">
    <location>
        <begin position="31"/>
        <end position="231"/>
    </location>
</feature>
<evidence type="ECO:0000313" key="11">
    <source>
        <dbReference type="Proteomes" id="UP000327013"/>
    </source>
</evidence>
<evidence type="ECO:0000256" key="5">
    <source>
        <dbReference type="ARBA" id="ARBA00023186"/>
    </source>
</evidence>
<keyword evidence="2" id="KW-0378">Hydrolase</keyword>
<evidence type="ECO:0000256" key="1">
    <source>
        <dbReference type="ARBA" id="ARBA00022741"/>
    </source>
</evidence>
<evidence type="ECO:0008006" key="12">
    <source>
        <dbReference type="Google" id="ProtNLM"/>
    </source>
</evidence>